<comment type="caution">
    <text evidence="1">The sequence shown here is derived from an EMBL/GenBank/DDBJ whole genome shotgun (WGS) entry which is preliminary data.</text>
</comment>
<reference evidence="1 2" key="1">
    <citation type="submission" date="2019-03" db="EMBL/GenBank/DDBJ databases">
        <title>Genomic Encyclopedia of Type Strains, Phase III (KMG-III): the genomes of soil and plant-associated and newly described type strains.</title>
        <authorList>
            <person name="Whitman W."/>
        </authorList>
    </citation>
    <scope>NUCLEOTIDE SEQUENCE [LARGE SCALE GENOMIC DNA]</scope>
    <source>
        <strain evidence="1 2">CGMCC 1.12801</strain>
    </source>
</reference>
<evidence type="ECO:0000313" key="2">
    <source>
        <dbReference type="Proteomes" id="UP000294752"/>
    </source>
</evidence>
<accession>A0A4R7CTZ9</accession>
<evidence type="ECO:0000313" key="1">
    <source>
        <dbReference type="EMBL" id="TDS11899.1"/>
    </source>
</evidence>
<sequence length="80" mass="9413">MGNLNFSHYSIRYTHYALLFTQKSEEQPSSLFLGAKPLIRITSVVYGCYVKIPPSRGLKIQYDPSYFLVRDDFFHPVFRF</sequence>
<dbReference type="EMBL" id="SNZV01000007">
    <property type="protein sequence ID" value="TDS11899.1"/>
    <property type="molecule type" value="Genomic_DNA"/>
</dbReference>
<organism evidence="1 2">
    <name type="scientific">Sphingobacterium paludis</name>
    <dbReference type="NCBI Taxonomy" id="1476465"/>
    <lineage>
        <taxon>Bacteria</taxon>
        <taxon>Pseudomonadati</taxon>
        <taxon>Bacteroidota</taxon>
        <taxon>Sphingobacteriia</taxon>
        <taxon>Sphingobacteriales</taxon>
        <taxon>Sphingobacteriaceae</taxon>
        <taxon>Sphingobacterium</taxon>
    </lineage>
</organism>
<gene>
    <name evidence="1" type="ORF">B0I21_107251</name>
</gene>
<name>A0A4R7CTZ9_9SPHI</name>
<dbReference type="AlphaFoldDB" id="A0A4R7CTZ9"/>
<proteinExistence type="predicted"/>
<protein>
    <submittedName>
        <fullName evidence="1">Uncharacterized protein</fullName>
    </submittedName>
</protein>
<keyword evidence="2" id="KW-1185">Reference proteome</keyword>
<dbReference type="Proteomes" id="UP000294752">
    <property type="component" value="Unassembled WGS sequence"/>
</dbReference>